<evidence type="ECO:0000313" key="3">
    <source>
        <dbReference type="EMBL" id="NVN32116.1"/>
    </source>
</evidence>
<sequence>MAKPRPVPNPVGRRLHPAGVRIDRHAHDRAQLTLVLSGISRISDGQGWWLAARDRAIWVPPGLAHEARYSETSEIVVLELDDIAELSAVGCCCIDTTALIRELACAGLEADAATRRLSLQLLGHLLSRQTPDLHAAIRHGSDPRLVRATALLVAEPGRE</sequence>
<protein>
    <submittedName>
        <fullName evidence="3">AraC family ligand binding domain-containing protein</fullName>
    </submittedName>
</protein>
<dbReference type="Proteomes" id="UP000565205">
    <property type="component" value="Unassembled WGS sequence"/>
</dbReference>
<feature type="domain" description="AraC-type arabinose-binding/dimerisation" evidence="2">
    <location>
        <begin position="11"/>
        <end position="72"/>
    </location>
</feature>
<dbReference type="EMBL" id="JABXXQ010000651">
    <property type="protein sequence ID" value="NVN32116.1"/>
    <property type="molecule type" value="Genomic_DNA"/>
</dbReference>
<evidence type="ECO:0000313" key="4">
    <source>
        <dbReference type="Proteomes" id="UP000565205"/>
    </source>
</evidence>
<reference evidence="3 4" key="1">
    <citation type="submission" date="2020-06" db="EMBL/GenBank/DDBJ databases">
        <title>Description of novel acetic acid bacteria.</title>
        <authorList>
            <person name="Sombolestani A."/>
        </authorList>
    </citation>
    <scope>NUCLEOTIDE SEQUENCE [LARGE SCALE GENOMIC DNA]</scope>
    <source>
        <strain evidence="3 4">LMG 26838</strain>
    </source>
</reference>
<dbReference type="GO" id="GO:0003677">
    <property type="term" value="F:DNA binding"/>
    <property type="evidence" value="ECO:0007669"/>
    <property type="project" value="UniProtKB-KW"/>
</dbReference>
<comment type="caution">
    <text evidence="3">The sequence shown here is derived from an EMBL/GenBank/DDBJ whole genome shotgun (WGS) entry which is preliminary data.</text>
</comment>
<dbReference type="InterPro" id="IPR003313">
    <property type="entry name" value="AraC-bd"/>
</dbReference>
<gene>
    <name evidence="3" type="ORF">HUK83_17470</name>
</gene>
<dbReference type="SUPFAM" id="SSF51182">
    <property type="entry name" value="RmlC-like cupins"/>
    <property type="match status" value="1"/>
</dbReference>
<name>A0A850NWK4_9PROT</name>
<accession>A0A850NWK4</accession>
<feature type="non-terminal residue" evidence="3">
    <location>
        <position position="159"/>
    </location>
</feature>
<dbReference type="Gene3D" id="2.60.120.10">
    <property type="entry name" value="Jelly Rolls"/>
    <property type="match status" value="1"/>
</dbReference>
<dbReference type="InterPro" id="IPR011051">
    <property type="entry name" value="RmlC_Cupin_sf"/>
</dbReference>
<dbReference type="GO" id="GO:0006355">
    <property type="term" value="P:regulation of DNA-templated transcription"/>
    <property type="evidence" value="ECO:0007669"/>
    <property type="project" value="InterPro"/>
</dbReference>
<evidence type="ECO:0000256" key="1">
    <source>
        <dbReference type="ARBA" id="ARBA00023125"/>
    </source>
</evidence>
<dbReference type="Pfam" id="PF02311">
    <property type="entry name" value="AraC_binding"/>
    <property type="match status" value="1"/>
</dbReference>
<organism evidence="3 4">
    <name type="scientific">Endobacter medicaginis</name>
    <dbReference type="NCBI Taxonomy" id="1181271"/>
    <lineage>
        <taxon>Bacteria</taxon>
        <taxon>Pseudomonadati</taxon>
        <taxon>Pseudomonadota</taxon>
        <taxon>Alphaproteobacteria</taxon>
        <taxon>Acetobacterales</taxon>
        <taxon>Acetobacteraceae</taxon>
        <taxon>Endobacter</taxon>
    </lineage>
</organism>
<dbReference type="PANTHER" id="PTHR11019:SF159">
    <property type="entry name" value="TRANSCRIPTIONAL REGULATOR-RELATED"/>
    <property type="match status" value="1"/>
</dbReference>
<dbReference type="RefSeq" id="WP_176626836.1">
    <property type="nucleotide sequence ID" value="NZ_JABXXQ010000651.1"/>
</dbReference>
<dbReference type="InterPro" id="IPR014710">
    <property type="entry name" value="RmlC-like_jellyroll"/>
</dbReference>
<keyword evidence="1" id="KW-0238">DNA-binding</keyword>
<evidence type="ECO:0000259" key="2">
    <source>
        <dbReference type="Pfam" id="PF02311"/>
    </source>
</evidence>
<dbReference type="PANTHER" id="PTHR11019">
    <property type="entry name" value="HTH-TYPE TRANSCRIPTIONAL REGULATOR NIMR"/>
    <property type="match status" value="1"/>
</dbReference>
<proteinExistence type="predicted"/>
<dbReference type="AlphaFoldDB" id="A0A850NWK4"/>